<evidence type="ECO:0000256" key="6">
    <source>
        <dbReference type="ARBA" id="ARBA00022737"/>
    </source>
</evidence>
<evidence type="ECO:0000256" key="10">
    <source>
        <dbReference type="SAM" id="SignalP"/>
    </source>
</evidence>
<feature type="domain" description="Prenyltransferase alpha-alpha toroid" evidence="11">
    <location>
        <begin position="11"/>
        <end position="73"/>
    </location>
</feature>
<proteinExistence type="inferred from homology"/>
<evidence type="ECO:0000259" key="11">
    <source>
        <dbReference type="Pfam" id="PF00432"/>
    </source>
</evidence>
<reference evidence="12 13" key="1">
    <citation type="journal article" date="2019" name="Mar. Drugs">
        <title>Comparative Genomics and CAZyme Genome Repertoires of Marine Zobellia amurskyensis KMM 3526(T) and Zobellia laminariae KMM 3676(T).</title>
        <authorList>
            <person name="Chernysheva N."/>
            <person name="Bystritskaya E."/>
            <person name="Stenkova A."/>
            <person name="Golovkin I."/>
            <person name="Nedashkovskaya O."/>
            <person name="Isaeva M."/>
        </authorList>
    </citation>
    <scope>NUCLEOTIDE SEQUENCE [LARGE SCALE GENOMIC DNA]</scope>
    <source>
        <strain evidence="12 13">KMM 3526</strain>
    </source>
</reference>
<accession>A0A7X2ZV65</accession>
<comment type="cofactor">
    <cofactor evidence="1">
        <name>Zn(2+)</name>
        <dbReference type="ChEBI" id="CHEBI:29105"/>
    </cofactor>
</comment>
<keyword evidence="5" id="KW-0479">Metal-binding</keyword>
<evidence type="ECO:0000256" key="1">
    <source>
        <dbReference type="ARBA" id="ARBA00001947"/>
    </source>
</evidence>
<organism evidence="12 13">
    <name type="scientific">Zobellia amurskyensis</name>
    <dbReference type="NCBI Taxonomy" id="248905"/>
    <lineage>
        <taxon>Bacteria</taxon>
        <taxon>Pseudomonadati</taxon>
        <taxon>Bacteroidota</taxon>
        <taxon>Flavobacteriia</taxon>
        <taxon>Flavobacteriales</taxon>
        <taxon>Flavobacteriaceae</taxon>
        <taxon>Zobellia</taxon>
    </lineage>
</organism>
<keyword evidence="10" id="KW-0732">Signal</keyword>
<keyword evidence="13" id="KW-1185">Reference proteome</keyword>
<dbReference type="InterPro" id="IPR008930">
    <property type="entry name" value="Terpenoid_cyclase/PrenylTrfase"/>
</dbReference>
<evidence type="ECO:0000256" key="2">
    <source>
        <dbReference type="ARBA" id="ARBA00010497"/>
    </source>
</evidence>
<keyword evidence="6" id="KW-0677">Repeat</keyword>
<evidence type="ECO:0000256" key="9">
    <source>
        <dbReference type="ARBA" id="ARBA00032766"/>
    </source>
</evidence>
<evidence type="ECO:0000256" key="7">
    <source>
        <dbReference type="ARBA" id="ARBA00022833"/>
    </source>
</evidence>
<dbReference type="InterPro" id="IPR001330">
    <property type="entry name" value="Prenyltrans"/>
</dbReference>
<dbReference type="OrthoDB" id="9758578at2"/>
<dbReference type="InterPro" id="IPR045089">
    <property type="entry name" value="PGGT1B-like"/>
</dbReference>
<evidence type="ECO:0000256" key="3">
    <source>
        <dbReference type="ARBA" id="ARBA00022602"/>
    </source>
</evidence>
<feature type="chain" id="PRO_5031367487" description="Geranylgeranyl transferase type II subunit beta" evidence="10">
    <location>
        <begin position="23"/>
        <end position="335"/>
    </location>
</feature>
<dbReference type="GO" id="GO:0008318">
    <property type="term" value="F:protein prenyltransferase activity"/>
    <property type="evidence" value="ECO:0007669"/>
    <property type="project" value="InterPro"/>
</dbReference>
<dbReference type="GO" id="GO:0046872">
    <property type="term" value="F:metal ion binding"/>
    <property type="evidence" value="ECO:0007669"/>
    <property type="project" value="UniProtKB-KW"/>
</dbReference>
<comment type="similarity">
    <text evidence="2">Belongs to the protein prenyltransferase subunit beta family.</text>
</comment>
<dbReference type="Proteomes" id="UP000540519">
    <property type="component" value="Unassembled WGS sequence"/>
</dbReference>
<evidence type="ECO:0000313" key="13">
    <source>
        <dbReference type="Proteomes" id="UP000540519"/>
    </source>
</evidence>
<sequence>MIKSIRLIFAWCLIFVSINSFAQQKRLDASSVISYILDHQKENGAFGPDNKEYTDLAWNYPAIGTLKLLGAKVPREKEAFENGNKSWMEIIARKNGPWYWSFFQKAHLYNLFHISNINFEEGIKRGQYWEIKFKSRKNYLELPEYKEGLFFDIPSLWHMIGAISLLDGKVTNKFYIEKYLRDRQAENGAFVDDIKDKPTPTDSETNLIVTSNAVLTLKSLESDVFNAQDCVKWLQSCQAEDGGFKYSPESSDVANQSDVWYTWAALKALKALGSEPKNVKKCIEWLNSLQNYDGGFGDRPGWNSRIYSTFYAVSALSDLTGDAVSGISLKKKKNT</sequence>
<dbReference type="AlphaFoldDB" id="A0A7X2ZV65"/>
<dbReference type="EMBL" id="RCNR01000029">
    <property type="protein sequence ID" value="MUH37003.1"/>
    <property type="molecule type" value="Genomic_DNA"/>
</dbReference>
<dbReference type="Gene3D" id="1.50.10.20">
    <property type="match status" value="1"/>
</dbReference>
<evidence type="ECO:0000256" key="8">
    <source>
        <dbReference type="ARBA" id="ARBA00030816"/>
    </source>
</evidence>
<name>A0A7X2ZV65_9FLAO</name>
<feature type="signal peptide" evidence="10">
    <location>
        <begin position="1"/>
        <end position="22"/>
    </location>
</feature>
<dbReference type="PANTHER" id="PTHR11774:SF11">
    <property type="entry name" value="GERANYLGERANYL TRANSFERASE TYPE-2 SUBUNIT BETA"/>
    <property type="match status" value="1"/>
</dbReference>
<comment type="caution">
    <text evidence="12">The sequence shown here is derived from an EMBL/GenBank/DDBJ whole genome shotgun (WGS) entry which is preliminary data.</text>
</comment>
<evidence type="ECO:0000256" key="5">
    <source>
        <dbReference type="ARBA" id="ARBA00022723"/>
    </source>
</evidence>
<dbReference type="Pfam" id="PF00432">
    <property type="entry name" value="Prenyltrans"/>
    <property type="match status" value="2"/>
</dbReference>
<keyword evidence="3" id="KW-0637">Prenyltransferase</keyword>
<gene>
    <name evidence="12" type="ORF">D9O36_14220</name>
</gene>
<protein>
    <recommendedName>
        <fullName evidence="8">Geranylgeranyl transferase type II subunit beta</fullName>
    </recommendedName>
    <alternativeName>
        <fullName evidence="9">Type II protein geranyl-geranyltransferase subunit beta</fullName>
    </alternativeName>
</protein>
<dbReference type="PANTHER" id="PTHR11774">
    <property type="entry name" value="GERANYLGERANYL TRANSFERASE TYPE BETA SUBUNIT"/>
    <property type="match status" value="1"/>
</dbReference>
<dbReference type="RefSeq" id="WP_155600412.1">
    <property type="nucleotide sequence ID" value="NZ_RCNR01000029.1"/>
</dbReference>
<dbReference type="SUPFAM" id="SSF48239">
    <property type="entry name" value="Terpenoid cyclases/Protein prenyltransferases"/>
    <property type="match status" value="2"/>
</dbReference>
<feature type="domain" description="Prenyltransferase alpha-alpha toroid" evidence="11">
    <location>
        <begin position="157"/>
        <end position="320"/>
    </location>
</feature>
<keyword evidence="7" id="KW-0862">Zinc</keyword>
<evidence type="ECO:0000313" key="12">
    <source>
        <dbReference type="EMBL" id="MUH37003.1"/>
    </source>
</evidence>
<evidence type="ECO:0000256" key="4">
    <source>
        <dbReference type="ARBA" id="ARBA00022679"/>
    </source>
</evidence>
<keyword evidence="4" id="KW-0808">Transferase</keyword>